<evidence type="ECO:0000259" key="8">
    <source>
        <dbReference type="SMART" id="SM01131"/>
    </source>
</evidence>
<dbReference type="Gene3D" id="3.90.1640.10">
    <property type="entry name" value="inorganic pyrophosphatase (n-terminal core)"/>
    <property type="match status" value="1"/>
</dbReference>
<dbReference type="EMBL" id="RNRV01000035">
    <property type="protein sequence ID" value="MHO06079.1"/>
    <property type="molecule type" value="Genomic_DNA"/>
</dbReference>
<protein>
    <recommendedName>
        <fullName evidence="2">inorganic diphosphatase</fullName>
        <ecNumber evidence="2">3.6.1.1</ecNumber>
    </recommendedName>
    <alternativeName>
        <fullName evidence="6">Pyrophosphate phospho-hydrolase</fullName>
    </alternativeName>
</protein>
<evidence type="ECO:0000256" key="1">
    <source>
        <dbReference type="ARBA" id="ARBA00001936"/>
    </source>
</evidence>
<keyword evidence="3" id="KW-0479">Metal-binding</keyword>
<reference evidence="9" key="1">
    <citation type="submission" date="2018-10" db="EMBL/GenBank/DDBJ databases">
        <authorList>
            <consortium name="NARMS: The National Antimicrobial Resistance Monitoring System"/>
        </authorList>
    </citation>
    <scope>NUCLEOTIDE SEQUENCE [LARGE SCALE GENOMIC DNA]</scope>
    <source>
        <strain evidence="9">CVM N17EC0388</strain>
    </source>
</reference>
<evidence type="ECO:0000256" key="6">
    <source>
        <dbReference type="ARBA" id="ARBA00032535"/>
    </source>
</evidence>
<sequence length="297" mass="32007">MLHVFGHKNPDSDSICTALVTADWLNGQGRPAQAYALGDPIAETRFILETAGVDAPPLLQGSVANKSVFLVDFSELEQGPEGLAEADVQGLIDHHRIGTLITRGPLDAWIRAVGCSATVLLELMGYDSLSRSQARLLLGAIISDTFSLTSPTTTPRDRAAVNALLPLADLALEPFAQTLLERRTQLGDAPLAELLIADEKAYQIAGYTLSVSQICVMDPAQLQSRQAELVQAMQARLEQDKLDAYVLMLTDLAKGNSLLYFASNGILPEQPIHLAGAVSRKKEGLPWLAHYLSTDPV</sequence>
<dbReference type="PANTHER" id="PTHR12112">
    <property type="entry name" value="BNIP - RELATED"/>
    <property type="match status" value="1"/>
</dbReference>
<keyword evidence="4" id="KW-0378">Hydrolase</keyword>
<dbReference type="GO" id="GO:0046872">
    <property type="term" value="F:metal ion binding"/>
    <property type="evidence" value="ECO:0007669"/>
    <property type="project" value="UniProtKB-KW"/>
</dbReference>
<evidence type="ECO:0000256" key="3">
    <source>
        <dbReference type="ARBA" id="ARBA00022723"/>
    </source>
</evidence>
<evidence type="ECO:0000256" key="7">
    <source>
        <dbReference type="ARBA" id="ARBA00047820"/>
    </source>
</evidence>
<dbReference type="SMART" id="SM01131">
    <property type="entry name" value="DHHA2"/>
    <property type="match status" value="1"/>
</dbReference>
<accession>A0A3L0W4D9</accession>
<dbReference type="PANTHER" id="PTHR12112:SF22">
    <property type="entry name" value="MANGANESE-DEPENDENT INORGANIC PYROPHOSPHATASE-RELATED"/>
    <property type="match status" value="1"/>
</dbReference>
<dbReference type="AlphaFoldDB" id="A0A3L0W4D9"/>
<evidence type="ECO:0000256" key="5">
    <source>
        <dbReference type="ARBA" id="ARBA00023211"/>
    </source>
</evidence>
<comment type="cofactor">
    <cofactor evidence="1">
        <name>Mn(2+)</name>
        <dbReference type="ChEBI" id="CHEBI:29035"/>
    </cofactor>
</comment>
<dbReference type="InterPro" id="IPR038763">
    <property type="entry name" value="DHH_sf"/>
</dbReference>
<keyword evidence="5" id="KW-0464">Manganese</keyword>
<dbReference type="Pfam" id="PF02833">
    <property type="entry name" value="DHHA2"/>
    <property type="match status" value="1"/>
</dbReference>
<dbReference type="SUPFAM" id="SSF64182">
    <property type="entry name" value="DHH phosphoesterases"/>
    <property type="match status" value="1"/>
</dbReference>
<feature type="domain" description="DHHA2" evidence="8">
    <location>
        <begin position="176"/>
        <end position="292"/>
    </location>
</feature>
<dbReference type="InterPro" id="IPR001667">
    <property type="entry name" value="DDH_dom"/>
</dbReference>
<dbReference type="GO" id="GO:0005737">
    <property type="term" value="C:cytoplasm"/>
    <property type="evidence" value="ECO:0007669"/>
    <property type="project" value="InterPro"/>
</dbReference>
<evidence type="ECO:0000313" key="9">
    <source>
        <dbReference type="EMBL" id="MHO06079.1"/>
    </source>
</evidence>
<gene>
    <name evidence="9" type="ORF">D9F05_17195</name>
</gene>
<name>A0A3L0W4D9_ECOLX</name>
<dbReference type="Gene3D" id="3.10.310.20">
    <property type="entry name" value="DHHA2 domain"/>
    <property type="match status" value="1"/>
</dbReference>
<proteinExistence type="predicted"/>
<dbReference type="GO" id="GO:0004427">
    <property type="term" value="F:inorganic diphosphate phosphatase activity"/>
    <property type="evidence" value="ECO:0007669"/>
    <property type="project" value="UniProtKB-EC"/>
</dbReference>
<dbReference type="InterPro" id="IPR004097">
    <property type="entry name" value="DHHA2"/>
</dbReference>
<evidence type="ECO:0000256" key="4">
    <source>
        <dbReference type="ARBA" id="ARBA00022801"/>
    </source>
</evidence>
<comment type="caution">
    <text evidence="9">The sequence shown here is derived from an EMBL/GenBank/DDBJ whole genome shotgun (WGS) entry which is preliminary data.</text>
</comment>
<evidence type="ECO:0000256" key="2">
    <source>
        <dbReference type="ARBA" id="ARBA00012146"/>
    </source>
</evidence>
<comment type="catalytic activity">
    <reaction evidence="7">
        <text>diphosphate + H2O = 2 phosphate + H(+)</text>
        <dbReference type="Rhea" id="RHEA:24576"/>
        <dbReference type="ChEBI" id="CHEBI:15377"/>
        <dbReference type="ChEBI" id="CHEBI:15378"/>
        <dbReference type="ChEBI" id="CHEBI:33019"/>
        <dbReference type="ChEBI" id="CHEBI:43474"/>
        <dbReference type="EC" id="3.6.1.1"/>
    </reaction>
</comment>
<dbReference type="InterPro" id="IPR038222">
    <property type="entry name" value="DHHA2_dom_sf"/>
</dbReference>
<dbReference type="Pfam" id="PF01368">
    <property type="entry name" value="DHH"/>
    <property type="match status" value="1"/>
</dbReference>
<organism evidence="9">
    <name type="scientific">Escherichia coli</name>
    <dbReference type="NCBI Taxonomy" id="562"/>
    <lineage>
        <taxon>Bacteria</taxon>
        <taxon>Pseudomonadati</taxon>
        <taxon>Pseudomonadota</taxon>
        <taxon>Gammaproteobacteria</taxon>
        <taxon>Enterobacterales</taxon>
        <taxon>Enterobacteriaceae</taxon>
        <taxon>Escherichia</taxon>
    </lineage>
</organism>
<dbReference type="EC" id="3.6.1.1" evidence="2"/>